<feature type="domain" description="F-box" evidence="1">
    <location>
        <begin position="382"/>
        <end position="428"/>
    </location>
</feature>
<protein>
    <recommendedName>
        <fullName evidence="1">F-box domain-containing protein</fullName>
    </recommendedName>
</protein>
<dbReference type="EnsemblPlants" id="KQJ97168">
    <property type="protein sequence ID" value="KQJ97168"/>
    <property type="gene ID" value="BRADI_3g29170v3"/>
</dbReference>
<dbReference type="Gramene" id="KQJ97168">
    <property type="protein sequence ID" value="KQJ97168"/>
    <property type="gene ID" value="BRADI_3g29170v3"/>
</dbReference>
<dbReference type="InParanoid" id="A0A0Q3JFS0"/>
<dbReference type="InterPro" id="IPR001810">
    <property type="entry name" value="F-box_dom"/>
</dbReference>
<dbReference type="Pfam" id="PF00646">
    <property type="entry name" value="F-box"/>
    <property type="match status" value="2"/>
</dbReference>
<accession>A0A0Q3JFS0</accession>
<reference evidence="2 3" key="1">
    <citation type="journal article" date="2010" name="Nature">
        <title>Genome sequencing and analysis of the model grass Brachypodium distachyon.</title>
        <authorList>
            <consortium name="International Brachypodium Initiative"/>
        </authorList>
    </citation>
    <scope>NUCLEOTIDE SEQUENCE [LARGE SCALE GENOMIC DNA]</scope>
    <source>
        <strain evidence="2 3">Bd21</strain>
    </source>
</reference>
<dbReference type="SUPFAM" id="SSF81383">
    <property type="entry name" value="F-box domain"/>
    <property type="match status" value="2"/>
</dbReference>
<dbReference type="PANTHER" id="PTHR31672:SF13">
    <property type="entry name" value="F-BOX PROTEIN CPR30-LIKE"/>
    <property type="match status" value="1"/>
</dbReference>
<dbReference type="FunCoup" id="A0A0Q3JFS0">
    <property type="interactions" value="2"/>
</dbReference>
<dbReference type="SMART" id="SM00256">
    <property type="entry name" value="FBOX"/>
    <property type="match status" value="2"/>
</dbReference>
<dbReference type="AlphaFoldDB" id="A0A0Q3JFS0"/>
<keyword evidence="4" id="KW-1185">Reference proteome</keyword>
<dbReference type="ExpressionAtlas" id="A0A0Q3JFS0">
    <property type="expression patterns" value="baseline"/>
</dbReference>
<dbReference type="InterPro" id="IPR006527">
    <property type="entry name" value="F-box-assoc_dom_typ1"/>
</dbReference>
<dbReference type="InterPro" id="IPR036047">
    <property type="entry name" value="F-box-like_dom_sf"/>
</dbReference>
<dbReference type="NCBIfam" id="TIGR01640">
    <property type="entry name" value="F_box_assoc_1"/>
    <property type="match status" value="2"/>
</dbReference>
<evidence type="ECO:0000313" key="2">
    <source>
        <dbReference type="EMBL" id="KQJ97168.1"/>
    </source>
</evidence>
<dbReference type="Pfam" id="PF07734">
    <property type="entry name" value="FBA_1"/>
    <property type="match status" value="1"/>
</dbReference>
<name>A0A0Q3JFS0_BRADI</name>
<organism evidence="2">
    <name type="scientific">Brachypodium distachyon</name>
    <name type="common">Purple false brome</name>
    <name type="synonym">Trachynia distachya</name>
    <dbReference type="NCBI Taxonomy" id="15368"/>
    <lineage>
        <taxon>Eukaryota</taxon>
        <taxon>Viridiplantae</taxon>
        <taxon>Streptophyta</taxon>
        <taxon>Embryophyta</taxon>
        <taxon>Tracheophyta</taxon>
        <taxon>Spermatophyta</taxon>
        <taxon>Magnoliopsida</taxon>
        <taxon>Liliopsida</taxon>
        <taxon>Poales</taxon>
        <taxon>Poaceae</taxon>
        <taxon>BOP clade</taxon>
        <taxon>Pooideae</taxon>
        <taxon>Stipodae</taxon>
        <taxon>Brachypodieae</taxon>
        <taxon>Brachypodium</taxon>
    </lineage>
</organism>
<gene>
    <name evidence="2" type="ORF">BRADI_3g29170v3</name>
</gene>
<reference evidence="3" key="3">
    <citation type="submission" date="2018-08" db="UniProtKB">
        <authorList>
            <consortium name="EnsemblPlants"/>
        </authorList>
    </citation>
    <scope>IDENTIFICATION</scope>
    <source>
        <strain evidence="3">cv. Bd21</strain>
    </source>
</reference>
<dbReference type="Proteomes" id="UP000008810">
    <property type="component" value="Chromosome 3"/>
</dbReference>
<evidence type="ECO:0000259" key="1">
    <source>
        <dbReference type="PROSITE" id="PS50181"/>
    </source>
</evidence>
<dbReference type="InterPro" id="IPR017451">
    <property type="entry name" value="F-box-assoc_interact_dom"/>
</dbReference>
<dbReference type="PROSITE" id="PS50181">
    <property type="entry name" value="FBOX"/>
    <property type="match status" value="1"/>
</dbReference>
<sequence>MEPSEATTAEENQDATPLPKEMLNEILARLPAKSVGRSRCVSPEWAALLSSAHFVDLHARRANRSDCPRLLLAPVGSLYDDYIYSWQPGGQVEKLMPDDFAAKGLLAPVTKPCHGLVLIRCTDYGGYFVCNPSTGAVLPLPDSENPLKMIWRRSSFHGEVELPYFHEVSYGLGYCSMTKQHKVVLVLDTPAYWRPAAQESPLCYVNEEKPAVFLNGHLHYLCRDAEIITFNTSSETFGSLLPPTGFENASPVLTELDSCLCFCYGEPDSDDPYHVFLLKDYMEGRWDKLCCIDRIAWPETERMLLRSLCISPLGMYHSGDGQRKIMFGTGSCKVFAVDIDSNTPEILFTPDGTIIGSCEDDYTLPLCVFEEYLGPVGRTLEEMIFSSLTTKAWSDILKWMSARSVSELSLVCREWRAMIMTDRFIQSHVIHANLNKNPRIMIVVDARFGHYMNMKDFFDAGAPALYANLVCNAQPCHGLNVGSCGPWDFVCNPVMGYCQHIESVDDDVPLFAGRIGLGYDSEINKHVLCKLRYVKEQQWRSVDPPPRPIADMPPTYVSGKIYWMVEPNLGPISLRCEIVAFNVATDEFEVLQGPPCSHDNGRISILQLQGALCVACSDKSMNVLDIWMMKDIDTWLMEYHIELNEFLPEYLSENTTPLLVDPKDGRILLNTGLSLGYYDPKMLGLETIYTAGMPEHDARFWPIICDESLLCPLGPS</sequence>
<evidence type="ECO:0000313" key="4">
    <source>
        <dbReference type="Proteomes" id="UP000008810"/>
    </source>
</evidence>
<reference evidence="2" key="2">
    <citation type="submission" date="2017-06" db="EMBL/GenBank/DDBJ databases">
        <title>WGS assembly of Brachypodium distachyon.</title>
        <authorList>
            <consortium name="The International Brachypodium Initiative"/>
            <person name="Lucas S."/>
            <person name="Harmon-Smith M."/>
            <person name="Lail K."/>
            <person name="Tice H."/>
            <person name="Grimwood J."/>
            <person name="Bruce D."/>
            <person name="Barry K."/>
            <person name="Shu S."/>
            <person name="Lindquist E."/>
            <person name="Wang M."/>
            <person name="Pitluck S."/>
            <person name="Vogel J.P."/>
            <person name="Garvin D.F."/>
            <person name="Mockler T.C."/>
            <person name="Schmutz J."/>
            <person name="Rokhsar D."/>
            <person name="Bevan M.W."/>
        </authorList>
    </citation>
    <scope>NUCLEOTIDE SEQUENCE</scope>
    <source>
        <strain evidence="2">Bd21</strain>
    </source>
</reference>
<evidence type="ECO:0000313" key="3">
    <source>
        <dbReference type="EnsemblPlants" id="KQJ97168"/>
    </source>
</evidence>
<dbReference type="OrthoDB" id="597540at2759"/>
<dbReference type="InterPro" id="IPR050796">
    <property type="entry name" value="SCF_F-box_component"/>
</dbReference>
<dbReference type="PANTHER" id="PTHR31672">
    <property type="entry name" value="BNACNNG10540D PROTEIN"/>
    <property type="match status" value="1"/>
</dbReference>
<proteinExistence type="predicted"/>
<dbReference type="Gene3D" id="1.20.1280.50">
    <property type="match status" value="1"/>
</dbReference>
<dbReference type="EMBL" id="CM000882">
    <property type="protein sequence ID" value="KQJ97168.1"/>
    <property type="molecule type" value="Genomic_DNA"/>
</dbReference>